<keyword evidence="2" id="KW-0680">Restriction system</keyword>
<evidence type="ECO:0000313" key="5">
    <source>
        <dbReference type="EMBL" id="RAS61983.1"/>
    </source>
</evidence>
<dbReference type="InterPro" id="IPR000055">
    <property type="entry name" value="Restrct_endonuc_typeI_TRD"/>
</dbReference>
<dbReference type="GO" id="GO:0009307">
    <property type="term" value="P:DNA restriction-modification system"/>
    <property type="evidence" value="ECO:0007669"/>
    <property type="project" value="UniProtKB-KW"/>
</dbReference>
<sequence length="419" mass="47466">MSVENNVPEIRFKGFSGEWVHRKLQDLTNNGFSNGVFNDPQKVGKGYRLINVKDMYSGDSINVDNLSLVDIDEKEFKNNKVEYGDIFFTRSSLVKEGIAYSNVNLSDRNDITFDGHLIRMQPCKVTTDPVFLAYLFKTSSARSQFILGGKTTTMTTIGQSDIAVVELAQPDKSEQTAIGNTFQKLDSLINQHQQKHDKLSNIKKAMLEKMFPKQGETVPEIRFKGFSGDWEEKKLGEIGETFTGLAGKTKHDFGHGQARFVTYMNVFANAISNESLVEPVEIDESQNEVVKGDVFFTTSSETPEEVGMSSIWMGEAKNVYLNSFCFGYRPKQKIDSVYLAYMLRASSFRKQVIFLAQGVSRYNISKTKVMDIKTYMPSLLEQEKIGSYFQKLDALINQHQQQITKLNNIKQACLSKMFV</sequence>
<feature type="domain" description="Type I restriction modification DNA specificity" evidence="4">
    <location>
        <begin position="229"/>
        <end position="405"/>
    </location>
</feature>
<dbReference type="Gene3D" id="3.90.220.20">
    <property type="entry name" value="DNA methylase specificity domains"/>
    <property type="match status" value="2"/>
</dbReference>
<reference evidence="5 6" key="1">
    <citation type="submission" date="2018-06" db="EMBL/GenBank/DDBJ databases">
        <title>Freshwater and sediment microbial communities from various areas in North America, analyzing microbe dynamics in response to fracking.</title>
        <authorList>
            <person name="Lamendella R."/>
        </authorList>
    </citation>
    <scope>NUCLEOTIDE SEQUENCE [LARGE SCALE GENOMIC DNA]</scope>
    <source>
        <strain evidence="5 6">99A</strain>
    </source>
</reference>
<evidence type="ECO:0000256" key="2">
    <source>
        <dbReference type="ARBA" id="ARBA00022747"/>
    </source>
</evidence>
<gene>
    <name evidence="5" type="ORF">DET48_1162</name>
</gene>
<protein>
    <submittedName>
        <fullName evidence="5">Type I restriction enzyme S subunit</fullName>
    </submittedName>
</protein>
<keyword evidence="3" id="KW-0238">DNA-binding</keyword>
<dbReference type="AlphaFoldDB" id="A0A329E6X7"/>
<dbReference type="Gene3D" id="1.10.287.1120">
    <property type="entry name" value="Bipartite methylase S protein"/>
    <property type="match status" value="1"/>
</dbReference>
<evidence type="ECO:0000313" key="6">
    <source>
        <dbReference type="Proteomes" id="UP000248729"/>
    </source>
</evidence>
<evidence type="ECO:0000256" key="3">
    <source>
        <dbReference type="ARBA" id="ARBA00023125"/>
    </source>
</evidence>
<dbReference type="InterPro" id="IPR044946">
    <property type="entry name" value="Restrct_endonuc_typeI_TRD_sf"/>
</dbReference>
<feature type="domain" description="Type I restriction modification DNA specificity" evidence="4">
    <location>
        <begin position="18"/>
        <end position="199"/>
    </location>
</feature>
<evidence type="ECO:0000259" key="4">
    <source>
        <dbReference type="Pfam" id="PF01420"/>
    </source>
</evidence>
<dbReference type="CDD" id="cd17252">
    <property type="entry name" value="RMtype1_S_EcoKI-TRD1-CR1_like"/>
    <property type="match status" value="1"/>
</dbReference>
<evidence type="ECO:0000256" key="1">
    <source>
        <dbReference type="ARBA" id="ARBA00010923"/>
    </source>
</evidence>
<dbReference type="Pfam" id="PF01420">
    <property type="entry name" value="Methylase_S"/>
    <property type="match status" value="2"/>
</dbReference>
<accession>A0A329E6X7</accession>
<dbReference type="RefSeq" id="WP_112404203.1">
    <property type="nucleotide sequence ID" value="NZ_QLTR01000016.1"/>
</dbReference>
<dbReference type="GO" id="GO:0003677">
    <property type="term" value="F:DNA binding"/>
    <property type="evidence" value="ECO:0007669"/>
    <property type="project" value="UniProtKB-KW"/>
</dbReference>
<dbReference type="PANTHER" id="PTHR30408">
    <property type="entry name" value="TYPE-1 RESTRICTION ENZYME ECOKI SPECIFICITY PROTEIN"/>
    <property type="match status" value="1"/>
</dbReference>
<comment type="similarity">
    <text evidence="1">Belongs to the type-I restriction system S methylase family.</text>
</comment>
<dbReference type="Proteomes" id="UP000248729">
    <property type="component" value="Unassembled WGS sequence"/>
</dbReference>
<organism evidence="5 6">
    <name type="scientific">Vibrio diazotrophicus</name>
    <dbReference type="NCBI Taxonomy" id="685"/>
    <lineage>
        <taxon>Bacteria</taxon>
        <taxon>Pseudomonadati</taxon>
        <taxon>Pseudomonadota</taxon>
        <taxon>Gammaproteobacteria</taxon>
        <taxon>Vibrionales</taxon>
        <taxon>Vibrionaceae</taxon>
        <taxon>Vibrio</taxon>
    </lineage>
</organism>
<dbReference type="PANTHER" id="PTHR30408:SF12">
    <property type="entry name" value="TYPE I RESTRICTION ENZYME MJAVIII SPECIFICITY SUBUNIT"/>
    <property type="match status" value="1"/>
</dbReference>
<dbReference type="SUPFAM" id="SSF116734">
    <property type="entry name" value="DNA methylase specificity domain"/>
    <property type="match status" value="2"/>
</dbReference>
<dbReference type="InterPro" id="IPR052021">
    <property type="entry name" value="Type-I_RS_S_subunit"/>
</dbReference>
<dbReference type="EMBL" id="QLTR01000016">
    <property type="protein sequence ID" value="RAS61983.1"/>
    <property type="molecule type" value="Genomic_DNA"/>
</dbReference>
<comment type="caution">
    <text evidence="5">The sequence shown here is derived from an EMBL/GenBank/DDBJ whole genome shotgun (WGS) entry which is preliminary data.</text>
</comment>
<proteinExistence type="inferred from homology"/>
<name>A0A329E6X7_VIBDI</name>